<dbReference type="PANTHER" id="PTHR11766">
    <property type="entry name" value="TYROSYL-TRNA SYNTHETASE"/>
    <property type="match status" value="1"/>
</dbReference>
<keyword evidence="5 10" id="KW-0067">ATP-binding</keyword>
<dbReference type="InterPro" id="IPR002942">
    <property type="entry name" value="S4_RNA-bd"/>
</dbReference>
<dbReference type="FunFam" id="1.10.240.10:FF:000006">
    <property type="entry name" value="Tyrosine--tRNA ligase"/>
    <property type="match status" value="1"/>
</dbReference>
<dbReference type="Proteomes" id="UP000199308">
    <property type="component" value="Unassembled WGS sequence"/>
</dbReference>
<dbReference type="FunFam" id="3.40.50.620:FF:000061">
    <property type="entry name" value="Tyrosine--tRNA ligase"/>
    <property type="match status" value="1"/>
</dbReference>
<accession>A0A1I0GP74</accession>
<dbReference type="InterPro" id="IPR054608">
    <property type="entry name" value="SYY-like_C"/>
</dbReference>
<dbReference type="GO" id="GO:0005524">
    <property type="term" value="F:ATP binding"/>
    <property type="evidence" value="ECO:0007669"/>
    <property type="project" value="UniProtKB-UniRule"/>
</dbReference>
<evidence type="ECO:0000256" key="11">
    <source>
        <dbReference type="PROSITE-ProRule" id="PRU00182"/>
    </source>
</evidence>
<dbReference type="InterPro" id="IPR001412">
    <property type="entry name" value="aa-tRNA-synth_I_CS"/>
</dbReference>
<evidence type="ECO:0000256" key="3">
    <source>
        <dbReference type="ARBA" id="ARBA00022598"/>
    </source>
</evidence>
<keyword evidence="3 10" id="KW-0436">Ligase</keyword>
<feature type="binding site" evidence="10">
    <location>
        <position position="229"/>
    </location>
    <ligand>
        <name>ATP</name>
        <dbReference type="ChEBI" id="CHEBI:30616"/>
    </ligand>
</feature>
<comment type="subcellular location">
    <subcellularLocation>
        <location evidence="10">Cytoplasm</location>
    </subcellularLocation>
</comment>
<evidence type="ECO:0000256" key="8">
    <source>
        <dbReference type="ARBA" id="ARBA00023146"/>
    </source>
</evidence>
<evidence type="ECO:0000256" key="9">
    <source>
        <dbReference type="ARBA" id="ARBA00048248"/>
    </source>
</evidence>
<evidence type="ECO:0000256" key="5">
    <source>
        <dbReference type="ARBA" id="ARBA00022840"/>
    </source>
</evidence>
<evidence type="ECO:0000256" key="7">
    <source>
        <dbReference type="ARBA" id="ARBA00022917"/>
    </source>
</evidence>
<dbReference type="CDD" id="cd00165">
    <property type="entry name" value="S4"/>
    <property type="match status" value="1"/>
</dbReference>
<dbReference type="Gene3D" id="1.10.240.10">
    <property type="entry name" value="Tyrosyl-Transfer RNA Synthetase"/>
    <property type="match status" value="1"/>
</dbReference>
<dbReference type="PROSITE" id="PS00178">
    <property type="entry name" value="AA_TRNA_LIGASE_I"/>
    <property type="match status" value="1"/>
</dbReference>
<dbReference type="InterPro" id="IPR002305">
    <property type="entry name" value="aa-tRNA-synth_Ic"/>
</dbReference>
<dbReference type="CDD" id="cd00805">
    <property type="entry name" value="TyrRS_core"/>
    <property type="match status" value="1"/>
</dbReference>
<dbReference type="SUPFAM" id="SSF52374">
    <property type="entry name" value="Nucleotidylyl transferase"/>
    <property type="match status" value="1"/>
</dbReference>
<dbReference type="AlphaFoldDB" id="A0A1I0GP74"/>
<dbReference type="InterPro" id="IPR024088">
    <property type="entry name" value="Tyr-tRNA-ligase_bac-type"/>
</dbReference>
<organism evidence="13 14">
    <name type="scientific">Thalassotalea agarivorans</name>
    <name type="common">Thalassomonas agarivorans</name>
    <dbReference type="NCBI Taxonomy" id="349064"/>
    <lineage>
        <taxon>Bacteria</taxon>
        <taxon>Pseudomonadati</taxon>
        <taxon>Pseudomonadota</taxon>
        <taxon>Gammaproteobacteria</taxon>
        <taxon>Alteromonadales</taxon>
        <taxon>Colwelliaceae</taxon>
        <taxon>Thalassotalea</taxon>
    </lineage>
</organism>
<keyword evidence="8 10" id="KW-0030">Aminoacyl-tRNA synthetase</keyword>
<keyword evidence="14" id="KW-1185">Reference proteome</keyword>
<dbReference type="GO" id="GO:0006437">
    <property type="term" value="P:tyrosyl-tRNA aminoacylation"/>
    <property type="evidence" value="ECO:0007669"/>
    <property type="project" value="UniProtKB-UniRule"/>
</dbReference>
<dbReference type="SUPFAM" id="SSF55174">
    <property type="entry name" value="Alpha-L RNA-binding motif"/>
    <property type="match status" value="1"/>
</dbReference>
<dbReference type="GO" id="GO:0003723">
    <property type="term" value="F:RNA binding"/>
    <property type="evidence" value="ECO:0007669"/>
    <property type="project" value="UniProtKB-KW"/>
</dbReference>
<proteinExistence type="inferred from homology"/>
<dbReference type="InterPro" id="IPR002307">
    <property type="entry name" value="Tyr-tRNA-ligase"/>
</dbReference>
<dbReference type="Pfam" id="PF00579">
    <property type="entry name" value="tRNA-synt_1b"/>
    <property type="match status" value="1"/>
</dbReference>
<dbReference type="PANTHER" id="PTHR11766:SF1">
    <property type="entry name" value="TYROSINE--TRNA LIGASE"/>
    <property type="match status" value="1"/>
</dbReference>
<dbReference type="RefSeq" id="WP_093331108.1">
    <property type="nucleotide sequence ID" value="NZ_AP027363.1"/>
</dbReference>
<dbReference type="InterPro" id="IPR036986">
    <property type="entry name" value="S4_RNA-bd_sf"/>
</dbReference>
<dbReference type="Gene3D" id="3.10.290.10">
    <property type="entry name" value="RNA-binding S4 domain"/>
    <property type="match status" value="1"/>
</dbReference>
<sequence length="396" mass="44285">MTDVNHAFAEIKRGAEEILLEDELLEKLKEGKPLKIKAGFDPTAPDLHLGHTVLINKLRQFQQLGHEVIFLIGDFTGMIGDPTGKNVTRKPLTKEDVLANAETYKEQVFKILDPAKTRVEFNSTWMEQLGAAGMLKLASRQTVARMMERDDFKKRYSAGQSIAIHEFMYPLVQGWDSVALESDVELGGTDQKFNLLMGRELQKGEGQRPQTVLMMPLLEGLDGVQKMSKSLGNYIGITDTPSDMFGKVMSISDDLMWRYFDLLSFRPLEELNQFKGQVSAGANPRDFKILLAKEIIARFHDDAAAEGAHQEFINRFQKGAIPDEMPEFTFDSEMPIANLLKEAGLVASTSEAMRMIKQGAAKIDGEKITDNKLLVESGTHAVFQVGKRKFARVTIA</sequence>
<dbReference type="EMBL" id="FOHK01000012">
    <property type="protein sequence ID" value="SET72846.1"/>
    <property type="molecule type" value="Genomic_DNA"/>
</dbReference>
<evidence type="ECO:0000256" key="1">
    <source>
        <dbReference type="ARBA" id="ARBA00011738"/>
    </source>
</evidence>
<evidence type="ECO:0000259" key="12">
    <source>
        <dbReference type="SMART" id="SM00363"/>
    </source>
</evidence>
<evidence type="ECO:0000256" key="6">
    <source>
        <dbReference type="ARBA" id="ARBA00022884"/>
    </source>
</evidence>
<comment type="similarity">
    <text evidence="10">Belongs to the class-I aminoacyl-tRNA synthetase family. TyrS type 2 subfamily.</text>
</comment>
<dbReference type="Gene3D" id="3.40.50.620">
    <property type="entry name" value="HUPs"/>
    <property type="match status" value="1"/>
</dbReference>
<evidence type="ECO:0000313" key="14">
    <source>
        <dbReference type="Proteomes" id="UP000199308"/>
    </source>
</evidence>
<keyword evidence="2 10" id="KW-0963">Cytoplasm</keyword>
<gene>
    <name evidence="10" type="primary">tyrS</name>
    <name evidence="13" type="ORF">SAMN05660429_02532</name>
</gene>
<feature type="short sequence motif" description="'KMSKS' region" evidence="10">
    <location>
        <begin position="226"/>
        <end position="230"/>
    </location>
</feature>
<dbReference type="PRINTS" id="PR01040">
    <property type="entry name" value="TRNASYNTHTYR"/>
</dbReference>
<keyword evidence="7 10" id="KW-0648">Protein biosynthesis</keyword>
<feature type="short sequence motif" description="'HIGH' region" evidence="10">
    <location>
        <begin position="42"/>
        <end position="51"/>
    </location>
</feature>
<comment type="catalytic activity">
    <reaction evidence="9 10">
        <text>tRNA(Tyr) + L-tyrosine + ATP = L-tyrosyl-tRNA(Tyr) + AMP + diphosphate + H(+)</text>
        <dbReference type="Rhea" id="RHEA:10220"/>
        <dbReference type="Rhea" id="RHEA-COMP:9706"/>
        <dbReference type="Rhea" id="RHEA-COMP:9707"/>
        <dbReference type="ChEBI" id="CHEBI:15378"/>
        <dbReference type="ChEBI" id="CHEBI:30616"/>
        <dbReference type="ChEBI" id="CHEBI:33019"/>
        <dbReference type="ChEBI" id="CHEBI:58315"/>
        <dbReference type="ChEBI" id="CHEBI:78442"/>
        <dbReference type="ChEBI" id="CHEBI:78536"/>
        <dbReference type="ChEBI" id="CHEBI:456215"/>
        <dbReference type="EC" id="6.1.1.1"/>
    </reaction>
</comment>
<dbReference type="EC" id="6.1.1.1" evidence="10"/>
<dbReference type="InterPro" id="IPR024108">
    <property type="entry name" value="Tyr-tRNA-ligase_bac_2"/>
</dbReference>
<dbReference type="FunFam" id="3.10.290.10:FF:000022">
    <property type="entry name" value="Tyrosine--tRNA ligase"/>
    <property type="match status" value="1"/>
</dbReference>
<dbReference type="PROSITE" id="PS50889">
    <property type="entry name" value="S4"/>
    <property type="match status" value="1"/>
</dbReference>
<evidence type="ECO:0000256" key="10">
    <source>
        <dbReference type="HAMAP-Rule" id="MF_02007"/>
    </source>
</evidence>
<keyword evidence="4 10" id="KW-0547">Nucleotide-binding</keyword>
<reference evidence="13 14" key="1">
    <citation type="submission" date="2016-10" db="EMBL/GenBank/DDBJ databases">
        <authorList>
            <person name="de Groot N.N."/>
        </authorList>
    </citation>
    <scope>NUCLEOTIDE SEQUENCE [LARGE SCALE GENOMIC DNA]</scope>
    <source>
        <strain evidence="13 14">DSM 19706</strain>
    </source>
</reference>
<dbReference type="NCBIfam" id="TIGR00234">
    <property type="entry name" value="tyrS"/>
    <property type="match status" value="1"/>
</dbReference>
<dbReference type="OrthoDB" id="9804243at2"/>
<protein>
    <recommendedName>
        <fullName evidence="10">Tyrosine--tRNA ligase</fullName>
        <ecNumber evidence="10">6.1.1.1</ecNumber>
    </recommendedName>
    <alternativeName>
        <fullName evidence="10">Tyrosyl-tRNA synthetase</fullName>
        <shortName evidence="10">TyrRS</shortName>
    </alternativeName>
</protein>
<dbReference type="SMART" id="SM00363">
    <property type="entry name" value="S4"/>
    <property type="match status" value="1"/>
</dbReference>
<comment type="function">
    <text evidence="10">Catalyzes the attachment of tyrosine to tRNA(Tyr) in a two-step reaction: tyrosine is first activated by ATP to form Tyr-AMP and then transferred to the acceptor end of tRNA(Tyr).</text>
</comment>
<dbReference type="InterPro" id="IPR014729">
    <property type="entry name" value="Rossmann-like_a/b/a_fold"/>
</dbReference>
<feature type="domain" description="RNA-binding S4" evidence="12">
    <location>
        <begin position="334"/>
        <end position="396"/>
    </location>
</feature>
<dbReference type="GO" id="GO:0004831">
    <property type="term" value="F:tyrosine-tRNA ligase activity"/>
    <property type="evidence" value="ECO:0007669"/>
    <property type="project" value="UniProtKB-UniRule"/>
</dbReference>
<evidence type="ECO:0000313" key="13">
    <source>
        <dbReference type="EMBL" id="SET72846.1"/>
    </source>
</evidence>
<dbReference type="GO" id="GO:0005829">
    <property type="term" value="C:cytosol"/>
    <property type="evidence" value="ECO:0007669"/>
    <property type="project" value="TreeGrafter"/>
</dbReference>
<comment type="subunit">
    <text evidence="1 10">Homodimer.</text>
</comment>
<dbReference type="Pfam" id="PF22421">
    <property type="entry name" value="SYY_C-terminal"/>
    <property type="match status" value="1"/>
</dbReference>
<evidence type="ECO:0000256" key="4">
    <source>
        <dbReference type="ARBA" id="ARBA00022741"/>
    </source>
</evidence>
<evidence type="ECO:0000256" key="2">
    <source>
        <dbReference type="ARBA" id="ARBA00022490"/>
    </source>
</evidence>
<dbReference type="STRING" id="349064.SAMN05660429_02532"/>
<name>A0A1I0GP74_THASX</name>
<keyword evidence="6 11" id="KW-0694">RNA-binding</keyword>
<dbReference type="HAMAP" id="MF_02007">
    <property type="entry name" value="Tyr_tRNA_synth_type2"/>
    <property type="match status" value="1"/>
</dbReference>